<proteinExistence type="predicted"/>
<dbReference type="Proteomes" id="UP001150830">
    <property type="component" value="Unassembled WGS sequence"/>
</dbReference>
<evidence type="ECO:0000313" key="1">
    <source>
        <dbReference type="EMBL" id="MCY0965643.1"/>
    </source>
</evidence>
<dbReference type="AlphaFoldDB" id="A0A9X3EDL9"/>
<sequence length="180" mass="20134">MDLQDFEGQAMYFDEPMPAAVSSLIEEASRRYADGMAEPCLQRAYALAPVNLSVLVAMYRFYYYQHRLREAIGVAEQVMAVVAPGIGFPEHWRSLCFNDLANGLMVSFTRVRFYLLALKGAAYLQLRIGNIATGVEMLNKVVEFDSNDRLGARALLQSMGPALMHDDDEQARQPAPLMSC</sequence>
<dbReference type="RefSeq" id="WP_283173857.1">
    <property type="nucleotide sequence ID" value="NZ_JAPNOA010000028.1"/>
</dbReference>
<name>A0A9X3EDL9_9GAMM</name>
<keyword evidence="2" id="KW-1185">Reference proteome</keyword>
<gene>
    <name evidence="1" type="ORF">OUO13_10625</name>
</gene>
<comment type="caution">
    <text evidence="1">The sequence shown here is derived from an EMBL/GenBank/DDBJ whole genome shotgun (WGS) entry which is preliminary data.</text>
</comment>
<dbReference type="SUPFAM" id="SSF48452">
    <property type="entry name" value="TPR-like"/>
    <property type="match status" value="1"/>
</dbReference>
<evidence type="ECO:0000313" key="2">
    <source>
        <dbReference type="Proteomes" id="UP001150830"/>
    </source>
</evidence>
<dbReference type="EMBL" id="JAPNOA010000028">
    <property type="protein sequence ID" value="MCY0965643.1"/>
    <property type="molecule type" value="Genomic_DNA"/>
</dbReference>
<dbReference type="Gene3D" id="1.25.40.10">
    <property type="entry name" value="Tetratricopeptide repeat domain"/>
    <property type="match status" value="1"/>
</dbReference>
<reference evidence="1" key="1">
    <citation type="submission" date="2022-11" db="EMBL/GenBank/DDBJ databases">
        <title>Parathalassolutuus dongxingensis gen. nov., sp. nov., a novel member of family Oceanospirillaceae isolated from a coastal shrimp pond in Guangxi, China.</title>
        <authorList>
            <person name="Chen H."/>
        </authorList>
    </citation>
    <scope>NUCLEOTIDE SEQUENCE</scope>
    <source>
        <strain evidence="1">G-43</strain>
    </source>
</reference>
<accession>A0A9X3EDL9</accession>
<evidence type="ECO:0008006" key="3">
    <source>
        <dbReference type="Google" id="ProtNLM"/>
    </source>
</evidence>
<protein>
    <recommendedName>
        <fullName evidence="3">Tetratricopeptide repeat protein</fullName>
    </recommendedName>
</protein>
<organism evidence="1 2">
    <name type="scientific">Parathalassolituus penaei</name>
    <dbReference type="NCBI Taxonomy" id="2997323"/>
    <lineage>
        <taxon>Bacteria</taxon>
        <taxon>Pseudomonadati</taxon>
        <taxon>Pseudomonadota</taxon>
        <taxon>Gammaproteobacteria</taxon>
        <taxon>Oceanospirillales</taxon>
        <taxon>Oceanospirillaceae</taxon>
        <taxon>Parathalassolituus</taxon>
    </lineage>
</organism>
<dbReference type="InterPro" id="IPR011990">
    <property type="entry name" value="TPR-like_helical_dom_sf"/>
</dbReference>